<dbReference type="KEGG" id="tva:5465417"/>
<dbReference type="SMR" id="A2DI91"/>
<reference evidence="2" key="1">
    <citation type="submission" date="2006-10" db="EMBL/GenBank/DDBJ databases">
        <authorList>
            <person name="Amadeo P."/>
            <person name="Zhao Q."/>
            <person name="Wortman J."/>
            <person name="Fraser-Liggett C."/>
            <person name="Carlton J."/>
        </authorList>
    </citation>
    <scope>NUCLEOTIDE SEQUENCE</scope>
    <source>
        <strain evidence="2">G3</strain>
    </source>
</reference>
<dbReference type="InParanoid" id="A2DI91"/>
<evidence type="ECO:0000256" key="1">
    <source>
        <dbReference type="SAM" id="Coils"/>
    </source>
</evidence>
<keyword evidence="3" id="KW-1185">Reference proteome</keyword>
<dbReference type="RefSeq" id="XP_001580873.1">
    <property type="nucleotide sequence ID" value="XM_001580823.1"/>
</dbReference>
<evidence type="ECO:0000313" key="3">
    <source>
        <dbReference type="Proteomes" id="UP000001542"/>
    </source>
</evidence>
<accession>A2DI91</accession>
<dbReference type="EMBL" id="DS113203">
    <property type="protein sequence ID" value="EAY19887.1"/>
    <property type="molecule type" value="Genomic_DNA"/>
</dbReference>
<dbReference type="VEuPathDB" id="TrichDB:TVAGG3_0712200"/>
<dbReference type="AlphaFoldDB" id="A2DI91"/>
<proteinExistence type="predicted"/>
<dbReference type="VEuPathDB" id="TrichDB:TVAG_129950"/>
<organism evidence="2 3">
    <name type="scientific">Trichomonas vaginalis (strain ATCC PRA-98 / G3)</name>
    <dbReference type="NCBI Taxonomy" id="412133"/>
    <lineage>
        <taxon>Eukaryota</taxon>
        <taxon>Metamonada</taxon>
        <taxon>Parabasalia</taxon>
        <taxon>Trichomonadida</taxon>
        <taxon>Trichomonadidae</taxon>
        <taxon>Trichomonas</taxon>
    </lineage>
</organism>
<feature type="coiled-coil region" evidence="1">
    <location>
        <begin position="28"/>
        <end position="62"/>
    </location>
</feature>
<gene>
    <name evidence="2" type="ORF">TVAG_129950</name>
</gene>
<feature type="coiled-coil region" evidence="1">
    <location>
        <begin position="180"/>
        <end position="318"/>
    </location>
</feature>
<reference evidence="2" key="2">
    <citation type="journal article" date="2007" name="Science">
        <title>Draft genome sequence of the sexually transmitted pathogen Trichomonas vaginalis.</title>
        <authorList>
            <person name="Carlton J.M."/>
            <person name="Hirt R.P."/>
            <person name="Silva J.C."/>
            <person name="Delcher A.L."/>
            <person name="Schatz M."/>
            <person name="Zhao Q."/>
            <person name="Wortman J.R."/>
            <person name="Bidwell S.L."/>
            <person name="Alsmark U.C.M."/>
            <person name="Besteiro S."/>
            <person name="Sicheritz-Ponten T."/>
            <person name="Noel C.J."/>
            <person name="Dacks J.B."/>
            <person name="Foster P.G."/>
            <person name="Simillion C."/>
            <person name="Van de Peer Y."/>
            <person name="Miranda-Saavedra D."/>
            <person name="Barton G.J."/>
            <person name="Westrop G.D."/>
            <person name="Mueller S."/>
            <person name="Dessi D."/>
            <person name="Fiori P.L."/>
            <person name="Ren Q."/>
            <person name="Paulsen I."/>
            <person name="Zhang H."/>
            <person name="Bastida-Corcuera F.D."/>
            <person name="Simoes-Barbosa A."/>
            <person name="Brown M.T."/>
            <person name="Hayes R.D."/>
            <person name="Mukherjee M."/>
            <person name="Okumura C.Y."/>
            <person name="Schneider R."/>
            <person name="Smith A.J."/>
            <person name="Vanacova S."/>
            <person name="Villalvazo M."/>
            <person name="Haas B.J."/>
            <person name="Pertea M."/>
            <person name="Feldblyum T.V."/>
            <person name="Utterback T.R."/>
            <person name="Shu C.L."/>
            <person name="Osoegawa K."/>
            <person name="de Jong P.J."/>
            <person name="Hrdy I."/>
            <person name="Horvathova L."/>
            <person name="Zubacova Z."/>
            <person name="Dolezal P."/>
            <person name="Malik S.B."/>
            <person name="Logsdon J.M. Jr."/>
            <person name="Henze K."/>
            <person name="Gupta A."/>
            <person name="Wang C.C."/>
            <person name="Dunne R.L."/>
            <person name="Upcroft J.A."/>
            <person name="Upcroft P."/>
            <person name="White O."/>
            <person name="Salzberg S.L."/>
            <person name="Tang P."/>
            <person name="Chiu C.-H."/>
            <person name="Lee Y.-S."/>
            <person name="Embley T.M."/>
            <person name="Coombs G.H."/>
            <person name="Mottram J.C."/>
            <person name="Tachezy J."/>
            <person name="Fraser-Liggett C.M."/>
            <person name="Johnson P.J."/>
        </authorList>
    </citation>
    <scope>NUCLEOTIDE SEQUENCE [LARGE SCALE GENOMIC DNA]</scope>
    <source>
        <strain evidence="2">G3</strain>
    </source>
</reference>
<name>A2DI91_TRIV3</name>
<keyword evidence="1" id="KW-0175">Coiled coil</keyword>
<protein>
    <submittedName>
        <fullName evidence="2">Uncharacterized protein</fullName>
    </submittedName>
</protein>
<evidence type="ECO:0000313" key="2">
    <source>
        <dbReference type="EMBL" id="EAY19887.1"/>
    </source>
</evidence>
<sequence length="432" mass="51577">MNSRGNSRLNTRQGSRLKLTRTPTQEDLMNTKAEVDKLRRLLMDKKQQITNLEKEASKLDELQILMRDMIYNFRRQKKIQFFDIDPEQDIPLRSPNQYIKIIKDKISALLATHMRLSSKFEVELKKQQFEQEQKIKGAQQLLENEKKALADALADNKHQKRMIRMVVGQKLVLQRTIIMAQDAVDRHQQIREENQQTYEQKLQNKLQSIQTMKEKFHKETQENTMKLKKMRQKNQEMIQKKEYHQQLIDQKEKLQAEFQKISYDQSCLMADLDRAKEELDLIHRKNDSYMANLKTHELLDAERENDRLRHLLKNEKKRSQSALDIQLSKTKQLEDHLQRIIEETTNINATIADNEAKLQALTMRIPDFNQLQQALDRVISNARKNKEDVLQTQYMLDEIRDKNRLLEQQEYNESKIRTEQLKQRIGDPLFED</sequence>
<dbReference type="Proteomes" id="UP000001542">
    <property type="component" value="Unassembled WGS sequence"/>
</dbReference>